<keyword evidence="4" id="KW-0472">Membrane</keyword>
<evidence type="ECO:0000313" key="7">
    <source>
        <dbReference type="Proteomes" id="UP000184428"/>
    </source>
</evidence>
<dbReference type="AlphaFoldDB" id="A0A1M7RUR1"/>
<dbReference type="PANTHER" id="PTHR32089:SF112">
    <property type="entry name" value="LYSOZYME-LIKE PROTEIN-RELATED"/>
    <property type="match status" value="1"/>
</dbReference>
<dbReference type="SUPFAM" id="SSF58104">
    <property type="entry name" value="Methyl-accepting chemotaxis protein (MCP) signaling domain"/>
    <property type="match status" value="1"/>
</dbReference>
<feature type="transmembrane region" description="Helical" evidence="4">
    <location>
        <begin position="82"/>
        <end position="101"/>
    </location>
</feature>
<organism evidence="6 7">
    <name type="scientific">Geodermatophilus obscurus</name>
    <dbReference type="NCBI Taxonomy" id="1861"/>
    <lineage>
        <taxon>Bacteria</taxon>
        <taxon>Bacillati</taxon>
        <taxon>Actinomycetota</taxon>
        <taxon>Actinomycetes</taxon>
        <taxon>Geodermatophilales</taxon>
        <taxon>Geodermatophilaceae</taxon>
        <taxon>Geodermatophilus</taxon>
    </lineage>
</organism>
<accession>A0A1M7RUR1</accession>
<dbReference type="InterPro" id="IPR004089">
    <property type="entry name" value="MCPsignal_dom"/>
</dbReference>
<dbReference type="GO" id="GO:0016020">
    <property type="term" value="C:membrane"/>
    <property type="evidence" value="ECO:0007669"/>
    <property type="project" value="InterPro"/>
</dbReference>
<evidence type="ECO:0000256" key="1">
    <source>
        <dbReference type="ARBA" id="ARBA00023224"/>
    </source>
</evidence>
<evidence type="ECO:0000256" key="3">
    <source>
        <dbReference type="SAM" id="MobiDB-lite"/>
    </source>
</evidence>
<proteinExistence type="predicted"/>
<feature type="domain" description="Methyl-accepting transducer" evidence="5">
    <location>
        <begin position="251"/>
        <end position="463"/>
    </location>
</feature>
<keyword evidence="4" id="KW-0812">Transmembrane</keyword>
<dbReference type="PANTHER" id="PTHR32089">
    <property type="entry name" value="METHYL-ACCEPTING CHEMOTAXIS PROTEIN MCPB"/>
    <property type="match status" value="1"/>
</dbReference>
<evidence type="ECO:0000256" key="2">
    <source>
        <dbReference type="PROSITE-ProRule" id="PRU00284"/>
    </source>
</evidence>
<sequence length="463" mass="48846">MVRPDRTQLFWSGDRRAFVTTTPVRTAHADEDAPSGFWAAVPRGARLDARSFGARHRVTTGVLIAHVPVLAVIGLVRDVGGWLLWGQLAVIAVLVVLGLALRGQVARAAAVGLGLMVGADVLLHVGGGLTDLHIWFYVLLPLVALYQMWTPFLLAVAFVAVHHTVTGIWLPTSVSTTHQAHEHPMAFAALHAAFLLVEATFPTYGWRYAEQSESGRRAQQRLAEEQRAAHDRAELALAEERARTADDAARQAQDREDRAARLGERISGLVDAGRRLDENVATATDVMEGLRSAIAEIAAAASGASTTAREASARSRTGAATVDRLAGTMAEIDQIAGSISSIADQTNLLALNATIESARAGEAGKGFAVVAGEVKDLALETARATERIRSVVDAVRQEVEAAGTALGSVEDIIRGVVDAQGTIAAAVEEQNAATAQAQEAIAGASREATCMAADLQRIVDGGH</sequence>
<feature type="transmembrane region" description="Helical" evidence="4">
    <location>
        <begin position="108"/>
        <end position="128"/>
    </location>
</feature>
<reference evidence="6 7" key="1">
    <citation type="submission" date="2016-12" db="EMBL/GenBank/DDBJ databases">
        <authorList>
            <person name="Song W.-J."/>
            <person name="Kurnit D.M."/>
        </authorList>
    </citation>
    <scope>NUCLEOTIDE SEQUENCE [LARGE SCALE GENOMIC DNA]</scope>
    <source>
        <strain evidence="6 7">DSM 43162</strain>
    </source>
</reference>
<feature type="transmembrane region" description="Helical" evidence="4">
    <location>
        <begin position="134"/>
        <end position="161"/>
    </location>
</feature>
<dbReference type="GO" id="GO:0007165">
    <property type="term" value="P:signal transduction"/>
    <property type="evidence" value="ECO:0007669"/>
    <property type="project" value="UniProtKB-KW"/>
</dbReference>
<dbReference type="Pfam" id="PF00015">
    <property type="entry name" value="MCPsignal"/>
    <property type="match status" value="1"/>
</dbReference>
<evidence type="ECO:0000259" key="5">
    <source>
        <dbReference type="PROSITE" id="PS50111"/>
    </source>
</evidence>
<dbReference type="Proteomes" id="UP000184428">
    <property type="component" value="Unassembled WGS sequence"/>
</dbReference>
<keyword evidence="1 2" id="KW-0807">Transducer</keyword>
<name>A0A1M7RUR1_9ACTN</name>
<dbReference type="EMBL" id="FRDM01000001">
    <property type="protein sequence ID" value="SHN50057.1"/>
    <property type="molecule type" value="Genomic_DNA"/>
</dbReference>
<evidence type="ECO:0000313" key="6">
    <source>
        <dbReference type="EMBL" id="SHN50057.1"/>
    </source>
</evidence>
<keyword evidence="4" id="KW-1133">Transmembrane helix</keyword>
<dbReference type="PROSITE" id="PS50111">
    <property type="entry name" value="CHEMOTAXIS_TRANSDUC_2"/>
    <property type="match status" value="1"/>
</dbReference>
<protein>
    <submittedName>
        <fullName evidence="6">Methyl-accepting chemotaxis protein</fullName>
    </submittedName>
</protein>
<dbReference type="Gene3D" id="1.10.287.950">
    <property type="entry name" value="Methyl-accepting chemotaxis protein"/>
    <property type="match status" value="1"/>
</dbReference>
<evidence type="ECO:0000256" key="4">
    <source>
        <dbReference type="SAM" id="Phobius"/>
    </source>
</evidence>
<feature type="transmembrane region" description="Helical" evidence="4">
    <location>
        <begin position="58"/>
        <end position="76"/>
    </location>
</feature>
<dbReference type="SMART" id="SM00283">
    <property type="entry name" value="MA"/>
    <property type="match status" value="1"/>
</dbReference>
<feature type="region of interest" description="Disordered" evidence="3">
    <location>
        <begin position="240"/>
        <end position="259"/>
    </location>
</feature>
<gene>
    <name evidence="6" type="ORF">SAMN05660350_00144</name>
</gene>